<keyword evidence="2" id="KW-0489">Methyltransferase</keyword>
<dbReference type="RefSeq" id="WP_035060080.1">
    <property type="nucleotide sequence ID" value="NZ_AXCZ01000071.1"/>
</dbReference>
<dbReference type="GO" id="GO:0032259">
    <property type="term" value="P:methylation"/>
    <property type="evidence" value="ECO:0007669"/>
    <property type="project" value="UniProtKB-KW"/>
</dbReference>
<keyword evidence="3" id="KW-1185">Reference proteome</keyword>
<dbReference type="AlphaFoldDB" id="A0A0A0BZA3"/>
<accession>A0A0A0BZA3</accession>
<name>A0A0A0BZA3_9CELL</name>
<reference evidence="2 3" key="1">
    <citation type="submission" date="2013-08" db="EMBL/GenBank/DDBJ databases">
        <title>Genome sequencing of Cellulomonas bogoriensis 69B4.</title>
        <authorList>
            <person name="Chen F."/>
            <person name="Li Y."/>
            <person name="Wang G."/>
        </authorList>
    </citation>
    <scope>NUCLEOTIDE SEQUENCE [LARGE SCALE GENOMIC DNA]</scope>
    <source>
        <strain evidence="2 3">69B4</strain>
    </source>
</reference>
<sequence length="137" mass="15147">MTPDLSPYVVFEGRARDALTFYAGVFGGEPLIETYGRHRASEDPLDQERVLYGVLRSPDGFVIRATDARTQESLTLGDNHFLCLNGDDDALLRRCWTGLCVGAVVVHPLETAPWGDAYGKLVDRFGVTWQVNIGDSE</sequence>
<dbReference type="InterPro" id="IPR028973">
    <property type="entry name" value="PhnB-like"/>
</dbReference>
<comment type="caution">
    <text evidence="2">The sequence shown here is derived from an EMBL/GenBank/DDBJ whole genome shotgun (WGS) entry which is preliminary data.</text>
</comment>
<feature type="domain" description="PhnB-like" evidence="1">
    <location>
        <begin position="5"/>
        <end position="131"/>
    </location>
</feature>
<evidence type="ECO:0000313" key="2">
    <source>
        <dbReference type="EMBL" id="KGM13047.1"/>
    </source>
</evidence>
<dbReference type="PANTHER" id="PTHR33990:SF1">
    <property type="entry name" value="PROTEIN YJDN"/>
    <property type="match status" value="1"/>
</dbReference>
<gene>
    <name evidence="2" type="ORF">N869_16445</name>
</gene>
<organism evidence="2 3">
    <name type="scientific">Cellulomonas bogoriensis 69B4 = DSM 16987</name>
    <dbReference type="NCBI Taxonomy" id="1386082"/>
    <lineage>
        <taxon>Bacteria</taxon>
        <taxon>Bacillati</taxon>
        <taxon>Actinomycetota</taxon>
        <taxon>Actinomycetes</taxon>
        <taxon>Micrococcales</taxon>
        <taxon>Cellulomonadaceae</taxon>
        <taxon>Cellulomonas</taxon>
    </lineage>
</organism>
<dbReference type="GO" id="GO:0008168">
    <property type="term" value="F:methyltransferase activity"/>
    <property type="evidence" value="ECO:0007669"/>
    <property type="project" value="UniProtKB-KW"/>
</dbReference>
<dbReference type="CDD" id="cd06588">
    <property type="entry name" value="PhnB_like"/>
    <property type="match status" value="1"/>
</dbReference>
<dbReference type="SUPFAM" id="SSF54593">
    <property type="entry name" value="Glyoxalase/Bleomycin resistance protein/Dihydroxybiphenyl dioxygenase"/>
    <property type="match status" value="1"/>
</dbReference>
<proteinExistence type="predicted"/>
<evidence type="ECO:0000313" key="3">
    <source>
        <dbReference type="Proteomes" id="UP000054314"/>
    </source>
</evidence>
<evidence type="ECO:0000259" key="1">
    <source>
        <dbReference type="Pfam" id="PF06983"/>
    </source>
</evidence>
<dbReference type="InterPro" id="IPR029068">
    <property type="entry name" value="Glyas_Bleomycin-R_OHBP_Dase"/>
</dbReference>
<dbReference type="Gene3D" id="3.10.180.10">
    <property type="entry name" value="2,3-Dihydroxybiphenyl 1,2-Dioxygenase, domain 1"/>
    <property type="match status" value="1"/>
</dbReference>
<dbReference type="PANTHER" id="PTHR33990">
    <property type="entry name" value="PROTEIN YJDN-RELATED"/>
    <property type="match status" value="1"/>
</dbReference>
<keyword evidence="2" id="KW-0830">Ubiquinone</keyword>
<dbReference type="Proteomes" id="UP000054314">
    <property type="component" value="Unassembled WGS sequence"/>
</dbReference>
<dbReference type="Pfam" id="PF06983">
    <property type="entry name" value="3-dmu-9_3-mt"/>
    <property type="match status" value="1"/>
</dbReference>
<keyword evidence="2" id="KW-0808">Transferase</keyword>
<protein>
    <submittedName>
        <fullName evidence="2">3-demethylubiquinone-9 3-methyltransferase</fullName>
    </submittedName>
</protein>
<dbReference type="EMBL" id="AXCZ01000071">
    <property type="protein sequence ID" value="KGM13047.1"/>
    <property type="molecule type" value="Genomic_DNA"/>
</dbReference>